<dbReference type="PIRSF" id="PIRSF038991">
    <property type="entry name" value="Protein_AbrB"/>
    <property type="match status" value="1"/>
</dbReference>
<feature type="transmembrane region" description="Helical" evidence="1">
    <location>
        <begin position="49"/>
        <end position="67"/>
    </location>
</feature>
<dbReference type="InterPro" id="IPR017516">
    <property type="entry name" value="AbrB_dup"/>
</dbReference>
<feature type="transmembrane region" description="Helical" evidence="1">
    <location>
        <begin position="180"/>
        <end position="200"/>
    </location>
</feature>
<keyword evidence="3" id="KW-1185">Reference proteome</keyword>
<feature type="transmembrane region" description="Helical" evidence="1">
    <location>
        <begin position="73"/>
        <end position="95"/>
    </location>
</feature>
<evidence type="ECO:0008006" key="4">
    <source>
        <dbReference type="Google" id="ProtNLM"/>
    </source>
</evidence>
<dbReference type="PANTHER" id="PTHR38457:SF1">
    <property type="entry name" value="REGULATOR ABRB-RELATED"/>
    <property type="match status" value="1"/>
</dbReference>
<dbReference type="GO" id="GO:0016020">
    <property type="term" value="C:membrane"/>
    <property type="evidence" value="ECO:0007669"/>
    <property type="project" value="InterPro"/>
</dbReference>
<keyword evidence="1" id="KW-0812">Transmembrane</keyword>
<protein>
    <recommendedName>
        <fullName evidence="4">Ammonia monooxygenase</fullName>
    </recommendedName>
</protein>
<feature type="transmembrane region" description="Helical" evidence="1">
    <location>
        <begin position="243"/>
        <end position="262"/>
    </location>
</feature>
<dbReference type="Proteomes" id="UP000199065">
    <property type="component" value="Unassembled WGS sequence"/>
</dbReference>
<evidence type="ECO:0000313" key="3">
    <source>
        <dbReference type="Proteomes" id="UP000199065"/>
    </source>
</evidence>
<dbReference type="STRING" id="185761.SAMN05660282_02088"/>
<dbReference type="AlphaFoldDB" id="A0A1I2V3I5"/>
<evidence type="ECO:0000313" key="2">
    <source>
        <dbReference type="EMBL" id="SFG82999.1"/>
    </source>
</evidence>
<dbReference type="Pfam" id="PF05145">
    <property type="entry name" value="AbrB"/>
    <property type="match status" value="1"/>
</dbReference>
<dbReference type="InterPro" id="IPR007820">
    <property type="entry name" value="AbrB_fam"/>
</dbReference>
<organism evidence="2 3">
    <name type="scientific">Corynebacterium spheniscorum</name>
    <dbReference type="NCBI Taxonomy" id="185761"/>
    <lineage>
        <taxon>Bacteria</taxon>
        <taxon>Bacillati</taxon>
        <taxon>Actinomycetota</taxon>
        <taxon>Actinomycetes</taxon>
        <taxon>Mycobacteriales</taxon>
        <taxon>Corynebacteriaceae</taxon>
        <taxon>Corynebacterium</taxon>
    </lineage>
</organism>
<dbReference type="EMBL" id="FOPJ01000017">
    <property type="protein sequence ID" value="SFG82999.1"/>
    <property type="molecule type" value="Genomic_DNA"/>
</dbReference>
<dbReference type="NCBIfam" id="TIGR03082">
    <property type="entry name" value="Gneg_AbrB_dup"/>
    <property type="match status" value="2"/>
</dbReference>
<proteinExistence type="predicted"/>
<dbReference type="PANTHER" id="PTHR38457">
    <property type="entry name" value="REGULATOR ABRB-RELATED"/>
    <property type="match status" value="1"/>
</dbReference>
<feature type="transmembrane region" description="Helical" evidence="1">
    <location>
        <begin position="212"/>
        <end position="231"/>
    </location>
</feature>
<accession>A0A1I2V3I5</accession>
<feature type="transmembrane region" description="Helical" evidence="1">
    <location>
        <begin position="274"/>
        <end position="296"/>
    </location>
</feature>
<evidence type="ECO:0000256" key="1">
    <source>
        <dbReference type="SAM" id="Phobius"/>
    </source>
</evidence>
<reference evidence="2 3" key="1">
    <citation type="submission" date="2016-10" db="EMBL/GenBank/DDBJ databases">
        <authorList>
            <person name="de Groot N.N."/>
        </authorList>
    </citation>
    <scope>NUCLEOTIDE SEQUENCE [LARGE SCALE GENOMIC DNA]</scope>
    <source>
        <strain>J11</strain>
        <strain evidence="3">PG 39</strain>
    </source>
</reference>
<sequence length="360" mass="38032">MVIASLILGMVFSEANVPAAWILAAIIAAAASALISGEELHAHPLVNRLGRGTIGVLAGLPLLGVPADHLARFLPAAIVATGLTLTIGVIGGYLLSRHEPSIPPETGILSMLAGGSSMMPALAAEIGADYRYVTLSQYLRLLVVSVSLPLVALAFGHAAPSPVESGPWFISHVQHFWGSLLPHTAQPWWLLLLLMVIILVGEKLGRLIHMPAPMVLAPMVLALVVAFLLPGDLSLEPPYWLKIISYLSIGWACGGGLSLPALKFFTRQLPATLLFIAALLVGCAGTAWLLTLWWQIPYFEAYLATSPGALETVLALSNEGGAGPEVVGTQVVRLIAVVVLAGLLPQVVRLILRVFPLPEE</sequence>
<feature type="transmembrane region" description="Helical" evidence="1">
    <location>
        <begin position="138"/>
        <end position="160"/>
    </location>
</feature>
<feature type="transmembrane region" description="Helical" evidence="1">
    <location>
        <begin position="20"/>
        <end position="37"/>
    </location>
</feature>
<keyword evidence="1" id="KW-1133">Transmembrane helix</keyword>
<dbReference type="GO" id="GO:0010468">
    <property type="term" value="P:regulation of gene expression"/>
    <property type="evidence" value="ECO:0007669"/>
    <property type="project" value="InterPro"/>
</dbReference>
<keyword evidence="1" id="KW-0472">Membrane</keyword>
<gene>
    <name evidence="2" type="ORF">SAMN05660282_02088</name>
</gene>
<feature type="transmembrane region" description="Helical" evidence="1">
    <location>
        <begin position="331"/>
        <end position="352"/>
    </location>
</feature>
<name>A0A1I2V3I5_9CORY</name>